<evidence type="ECO:0000313" key="1">
    <source>
        <dbReference type="EMBL" id="QJA45212.1"/>
    </source>
</evidence>
<sequence length="181" mass="19371">MAKKLTSEGSDPKTIPNRDEEAVFLSHLNRLRAQEAKKAVAKAALDVEAQALTDLFRTAKADGFSRKELQAILDDGKASRRDLTAEEERRAQLRAWAGLPAGTQADLFQLGEAARGPVDAEAQGYAMGIQGLNADAPDWISPVHHPDFLKGWVNAQQILASKIGKTAANDDLASADVQGAA</sequence>
<dbReference type="EMBL" id="MT143987">
    <property type="protein sequence ID" value="QJA45212.1"/>
    <property type="molecule type" value="Genomic_DNA"/>
</dbReference>
<accession>A0A6H1ZCM1</accession>
<gene>
    <name evidence="3" type="ORF">MM415A00124_0031</name>
    <name evidence="2" type="ORF">MM415B00156_0031</name>
    <name evidence="1" type="ORF">TM448A00198_0027</name>
</gene>
<evidence type="ECO:0000313" key="2">
    <source>
        <dbReference type="EMBL" id="QJA67791.1"/>
    </source>
</evidence>
<dbReference type="EMBL" id="MT141576">
    <property type="protein sequence ID" value="QJA67791.1"/>
    <property type="molecule type" value="Genomic_DNA"/>
</dbReference>
<reference evidence="1" key="1">
    <citation type="submission" date="2020-03" db="EMBL/GenBank/DDBJ databases">
        <title>The deep terrestrial virosphere.</title>
        <authorList>
            <person name="Holmfeldt K."/>
            <person name="Nilsson E."/>
            <person name="Simone D."/>
            <person name="Lopez-Fernandez M."/>
            <person name="Wu X."/>
            <person name="de Brujin I."/>
            <person name="Lundin D."/>
            <person name="Andersson A."/>
            <person name="Bertilsson S."/>
            <person name="Dopson M."/>
        </authorList>
    </citation>
    <scope>NUCLEOTIDE SEQUENCE</scope>
    <source>
        <strain evidence="3">MM415A00124</strain>
        <strain evidence="2">MM415B00156</strain>
        <strain evidence="1">TM448A00198</strain>
    </source>
</reference>
<proteinExistence type="predicted"/>
<dbReference type="AlphaFoldDB" id="A0A6H1ZCM1"/>
<name>A0A6H1ZCM1_9ZZZZ</name>
<evidence type="ECO:0000313" key="3">
    <source>
        <dbReference type="EMBL" id="QJI04856.1"/>
    </source>
</evidence>
<protein>
    <submittedName>
        <fullName evidence="1">Uncharacterized protein</fullName>
    </submittedName>
</protein>
<dbReference type="EMBL" id="MT145191">
    <property type="protein sequence ID" value="QJI04856.1"/>
    <property type="molecule type" value="Genomic_DNA"/>
</dbReference>
<organism evidence="1">
    <name type="scientific">viral metagenome</name>
    <dbReference type="NCBI Taxonomy" id="1070528"/>
    <lineage>
        <taxon>unclassified sequences</taxon>
        <taxon>metagenomes</taxon>
        <taxon>organismal metagenomes</taxon>
    </lineage>
</organism>